<evidence type="ECO:0000259" key="4">
    <source>
        <dbReference type="Pfam" id="PF21953"/>
    </source>
</evidence>
<dbReference type="Gene3D" id="3.60.21.10">
    <property type="match status" value="1"/>
</dbReference>
<evidence type="ECO:0000259" key="3">
    <source>
        <dbReference type="Pfam" id="PF00149"/>
    </source>
</evidence>
<feature type="region of interest" description="Disordered" evidence="1">
    <location>
        <begin position="481"/>
        <end position="528"/>
    </location>
</feature>
<dbReference type="PIRSF" id="PIRSF017316">
    <property type="entry name" value="Pesterase_C1039"/>
    <property type="match status" value="1"/>
</dbReference>
<comment type="caution">
    <text evidence="5">The sequence shown here is derived from an EMBL/GenBank/DDBJ whole genome shotgun (WGS) entry which is preliminary data.</text>
</comment>
<feature type="chain" id="PRO_5041233882" description="Calcineurin-like phosphoesterase domain-containing protein" evidence="2">
    <location>
        <begin position="21"/>
        <end position="640"/>
    </location>
</feature>
<dbReference type="Pfam" id="PF21953">
    <property type="entry name" value="NadN_nucleosid_C"/>
    <property type="match status" value="1"/>
</dbReference>
<dbReference type="GO" id="GO:0009166">
    <property type="term" value="P:nucleotide catabolic process"/>
    <property type="evidence" value="ECO:0007669"/>
    <property type="project" value="InterPro"/>
</dbReference>
<accession>A0AA43QIQ6</accession>
<feature type="signal peptide" evidence="2">
    <location>
        <begin position="1"/>
        <end position="20"/>
    </location>
</feature>
<evidence type="ECO:0000313" key="6">
    <source>
        <dbReference type="Proteomes" id="UP001161017"/>
    </source>
</evidence>
<name>A0AA43QIQ6_9LECA</name>
<dbReference type="InterPro" id="IPR006179">
    <property type="entry name" value="5_nucleotidase/apyrase"/>
</dbReference>
<dbReference type="GO" id="GO:0005829">
    <property type="term" value="C:cytosol"/>
    <property type="evidence" value="ECO:0007669"/>
    <property type="project" value="TreeGrafter"/>
</dbReference>
<dbReference type="InterPro" id="IPR053828">
    <property type="entry name" value="Nucleosidase_C"/>
</dbReference>
<dbReference type="FunFam" id="3.60.21.10:FF:000043">
    <property type="entry name" value="Ser/Thr protein phosphatase family"/>
    <property type="match status" value="1"/>
</dbReference>
<organism evidence="5 6">
    <name type="scientific">Ramalina farinacea</name>
    <dbReference type="NCBI Taxonomy" id="258253"/>
    <lineage>
        <taxon>Eukaryota</taxon>
        <taxon>Fungi</taxon>
        <taxon>Dikarya</taxon>
        <taxon>Ascomycota</taxon>
        <taxon>Pezizomycotina</taxon>
        <taxon>Lecanoromycetes</taxon>
        <taxon>OSLEUM clade</taxon>
        <taxon>Lecanoromycetidae</taxon>
        <taxon>Lecanorales</taxon>
        <taxon>Lecanorineae</taxon>
        <taxon>Ramalinaceae</taxon>
        <taxon>Ramalina</taxon>
    </lineage>
</organism>
<protein>
    <recommendedName>
        <fullName evidence="7">Calcineurin-like phosphoesterase domain-containing protein</fullName>
    </recommendedName>
</protein>
<dbReference type="PANTHER" id="PTHR11575:SF43">
    <property type="entry name" value="SER_THR PROTEIN PHOSPHATASE FAMILY (AFU_ORTHOLOGUE AFUA_3G04160)"/>
    <property type="match status" value="1"/>
</dbReference>
<feature type="compositionally biased region" description="Polar residues" evidence="1">
    <location>
        <begin position="481"/>
        <end position="494"/>
    </location>
</feature>
<reference evidence="5" key="1">
    <citation type="journal article" date="2023" name="Genome Biol. Evol.">
        <title>First Whole Genome Sequence and Flow Cytometry Genome Size Data for the Lichen-Forming Fungus Ramalina farinacea (Ascomycota).</title>
        <authorList>
            <person name="Llewellyn T."/>
            <person name="Mian S."/>
            <person name="Hill R."/>
            <person name="Leitch I.J."/>
            <person name="Gaya E."/>
        </authorList>
    </citation>
    <scope>NUCLEOTIDE SEQUENCE</scope>
    <source>
        <strain evidence="5">LIQ254RAFAR</strain>
    </source>
</reference>
<dbReference type="InterPro" id="IPR029052">
    <property type="entry name" value="Metallo-depent_PP-like"/>
</dbReference>
<gene>
    <name evidence="5" type="ORF">OHK93_004269</name>
</gene>
<dbReference type="Proteomes" id="UP001161017">
    <property type="component" value="Unassembled WGS sequence"/>
</dbReference>
<dbReference type="SUPFAM" id="SSF56300">
    <property type="entry name" value="Metallo-dependent phosphatases"/>
    <property type="match status" value="1"/>
</dbReference>
<evidence type="ECO:0000256" key="2">
    <source>
        <dbReference type="SAM" id="SignalP"/>
    </source>
</evidence>
<dbReference type="GO" id="GO:0016787">
    <property type="term" value="F:hydrolase activity"/>
    <property type="evidence" value="ECO:0007669"/>
    <property type="project" value="InterPro"/>
</dbReference>
<dbReference type="SUPFAM" id="SSF55816">
    <property type="entry name" value="5'-nucleotidase (syn. UDP-sugar hydrolase), C-terminal domain"/>
    <property type="match status" value="1"/>
</dbReference>
<dbReference type="CDD" id="cd07407">
    <property type="entry name" value="MPP_YHR202W_N"/>
    <property type="match status" value="1"/>
</dbReference>
<evidence type="ECO:0000256" key="1">
    <source>
        <dbReference type="SAM" id="MobiDB-lite"/>
    </source>
</evidence>
<proteinExistence type="predicted"/>
<keyword evidence="2" id="KW-0732">Signal</keyword>
<dbReference type="InterPro" id="IPR041823">
    <property type="entry name" value="YHR202W_N"/>
</dbReference>
<dbReference type="InterPro" id="IPR036907">
    <property type="entry name" value="5'-Nucleotdase_C_sf"/>
</dbReference>
<feature type="domain" description="Calcineurin-like phosphoesterase" evidence="3">
    <location>
        <begin position="42"/>
        <end position="266"/>
    </location>
</feature>
<dbReference type="PANTHER" id="PTHR11575">
    <property type="entry name" value="5'-NUCLEOTIDASE-RELATED"/>
    <property type="match status" value="1"/>
</dbReference>
<dbReference type="Gene3D" id="3.90.780.10">
    <property type="entry name" value="5'-Nucleotidase, C-terminal domain"/>
    <property type="match status" value="2"/>
</dbReference>
<dbReference type="EMBL" id="JAPUFD010000002">
    <property type="protein sequence ID" value="MDI1486079.1"/>
    <property type="molecule type" value="Genomic_DNA"/>
</dbReference>
<dbReference type="InterPro" id="IPR004843">
    <property type="entry name" value="Calcineurin-like_PHP"/>
</dbReference>
<keyword evidence="6" id="KW-1185">Reference proteome</keyword>
<feature type="domain" description="Putative 5'-nucleotidase C-terminal" evidence="4">
    <location>
        <begin position="382"/>
        <end position="592"/>
    </location>
</feature>
<dbReference type="AlphaFoldDB" id="A0AA43QIQ6"/>
<sequence>MITRYALWALPLELVGLVLAMQPSAMPPVPAPLRELPWAQLNFLHTTDTHGWHAGHLLEPSYSADWGDYISFSTRLKEKADSEGRDILLVDTGDRIEGNGLYDASHPKGKYDLEIFSEQHIDVICSGNHELYKRTSVDYEYNTTVPNFKDNYIASNLDFRDLETNEVKPLAQRYKKFTTKNQGIRILAFGFIFDFTNAADNIQVVEVEDAIKQDWFQEAIRDRDVDLFLVAGHVALHSPEYQAIFKAIRKQQWDVPIQFFGGHLHTRDYAKYDNKAWGLASGRYLETIGFMSINGLNTRAKKTFNSLTSSLFPRSNSRLSTSASSPTFARRYIDNNLFSFHHHTSLNDSTFPTPHGLNVTAKISSVRKKLRLDDAYGCAPHTFWTNRAPVPSQDSVFTLLQDQILPDMVTDPARKHVPRLVLSNTGAIRFDIFEGPFTKDSMYTVSPFTSGFRYIRDVKYGIAKRLLQILNQEVPQLCTTSNTSAATKTPNSLSSPPPPFIRRRQRRRPPLTPGYTTHDAGGTDGDDTIHSPIEFYNVPNCIQSRVGFATELNPATNAAEDAANSVRSKSSSTDEPPTVDLVYNAFLEKYVLLALQFLGASFSEEDTGAYMKGETMTSVIGEWVKREWPCEEDEVVGLRG</sequence>
<evidence type="ECO:0008006" key="7">
    <source>
        <dbReference type="Google" id="ProtNLM"/>
    </source>
</evidence>
<dbReference type="GO" id="GO:0005576">
    <property type="term" value="C:extracellular region"/>
    <property type="evidence" value="ECO:0007669"/>
    <property type="project" value="UniProtKB-ARBA"/>
</dbReference>
<dbReference type="InterPro" id="IPR014485">
    <property type="entry name" value="Pesterase_C1039"/>
</dbReference>
<dbReference type="Pfam" id="PF00149">
    <property type="entry name" value="Metallophos"/>
    <property type="match status" value="1"/>
</dbReference>
<evidence type="ECO:0000313" key="5">
    <source>
        <dbReference type="EMBL" id="MDI1486079.1"/>
    </source>
</evidence>